<dbReference type="EMBL" id="UINC01022465">
    <property type="protein sequence ID" value="SVA92129.1"/>
    <property type="molecule type" value="Genomic_DNA"/>
</dbReference>
<accession>A0A381ZSF4</accession>
<organism evidence="1">
    <name type="scientific">marine metagenome</name>
    <dbReference type="NCBI Taxonomy" id="408172"/>
    <lineage>
        <taxon>unclassified sequences</taxon>
        <taxon>metagenomes</taxon>
        <taxon>ecological metagenomes</taxon>
    </lineage>
</organism>
<gene>
    <name evidence="1" type="ORF">METZ01_LOCUS144983</name>
</gene>
<sequence>MANYVCEHCGMGVTDMKCAKCGKELVHDHITTDDGTQVAVAKCPDGCGKIKSPMCCGHDMNCEITGENDS</sequence>
<evidence type="ECO:0000313" key="1">
    <source>
        <dbReference type="EMBL" id="SVA92129.1"/>
    </source>
</evidence>
<name>A0A381ZSF4_9ZZZZ</name>
<protein>
    <submittedName>
        <fullName evidence="1">Uncharacterized protein</fullName>
    </submittedName>
</protein>
<reference evidence="1" key="1">
    <citation type="submission" date="2018-05" db="EMBL/GenBank/DDBJ databases">
        <authorList>
            <person name="Lanie J.A."/>
            <person name="Ng W.-L."/>
            <person name="Kazmierczak K.M."/>
            <person name="Andrzejewski T.M."/>
            <person name="Davidsen T.M."/>
            <person name="Wayne K.J."/>
            <person name="Tettelin H."/>
            <person name="Glass J.I."/>
            <person name="Rusch D."/>
            <person name="Podicherti R."/>
            <person name="Tsui H.-C.T."/>
            <person name="Winkler M.E."/>
        </authorList>
    </citation>
    <scope>NUCLEOTIDE SEQUENCE</scope>
</reference>
<proteinExistence type="predicted"/>
<dbReference type="AlphaFoldDB" id="A0A381ZSF4"/>